<dbReference type="AlphaFoldDB" id="A0A8T0BAZ0"/>
<accession>A0A8T0BAZ0</accession>
<proteinExistence type="predicted"/>
<evidence type="ECO:0000256" key="1">
    <source>
        <dbReference type="SAM" id="MobiDB-lite"/>
    </source>
</evidence>
<dbReference type="EMBL" id="JABFDY010000008">
    <property type="protein sequence ID" value="KAF7704234.1"/>
    <property type="molecule type" value="Genomic_DNA"/>
</dbReference>
<sequence length="184" mass="20622">MTKSVANYKKNERRPKFQPCRQQDRRHWQSPFKRNIIQRIFTQSVLILYTSDHEIRVQTEIFRRTSTHSCCCCCCWIKGGQAAASAGELEVDAVAIAVVELVAGLEVKSAADTEEDKKDINVSRTAALAGLSLHLKEDSSQIFNICKYELEAQEGAVALVSVVNKDVVFSLTLAMCQSSLRIRL</sequence>
<gene>
    <name evidence="2" type="ORF">HF521_021306</name>
</gene>
<reference evidence="2" key="1">
    <citation type="submission" date="2020-08" db="EMBL/GenBank/DDBJ databases">
        <title>Chromosome-level assembly of Southern catfish (Silurus meridionalis) provides insights into visual adaptation to the nocturnal and benthic lifestyles.</title>
        <authorList>
            <person name="Zhang Y."/>
            <person name="Wang D."/>
            <person name="Peng Z."/>
        </authorList>
    </citation>
    <scope>NUCLEOTIDE SEQUENCE</scope>
    <source>
        <strain evidence="2">SWU-2019-XX</strain>
        <tissue evidence="2">Muscle</tissue>
    </source>
</reference>
<dbReference type="Proteomes" id="UP000606274">
    <property type="component" value="Unassembled WGS sequence"/>
</dbReference>
<name>A0A8T0BAZ0_SILME</name>
<protein>
    <submittedName>
        <fullName evidence="2">Uncharacterized protein</fullName>
    </submittedName>
</protein>
<evidence type="ECO:0000313" key="2">
    <source>
        <dbReference type="EMBL" id="KAF7704234.1"/>
    </source>
</evidence>
<feature type="region of interest" description="Disordered" evidence="1">
    <location>
        <begin position="1"/>
        <end position="26"/>
    </location>
</feature>
<organism evidence="2 3">
    <name type="scientific">Silurus meridionalis</name>
    <name type="common">Southern catfish</name>
    <name type="synonym">Silurus soldatovi meridionalis</name>
    <dbReference type="NCBI Taxonomy" id="175797"/>
    <lineage>
        <taxon>Eukaryota</taxon>
        <taxon>Metazoa</taxon>
        <taxon>Chordata</taxon>
        <taxon>Craniata</taxon>
        <taxon>Vertebrata</taxon>
        <taxon>Euteleostomi</taxon>
        <taxon>Actinopterygii</taxon>
        <taxon>Neopterygii</taxon>
        <taxon>Teleostei</taxon>
        <taxon>Ostariophysi</taxon>
        <taxon>Siluriformes</taxon>
        <taxon>Siluridae</taxon>
        <taxon>Silurus</taxon>
    </lineage>
</organism>
<comment type="caution">
    <text evidence="2">The sequence shown here is derived from an EMBL/GenBank/DDBJ whole genome shotgun (WGS) entry which is preliminary data.</text>
</comment>
<keyword evidence="3" id="KW-1185">Reference proteome</keyword>
<evidence type="ECO:0000313" key="3">
    <source>
        <dbReference type="Proteomes" id="UP000606274"/>
    </source>
</evidence>